<dbReference type="InterPro" id="IPR000488">
    <property type="entry name" value="Death_dom"/>
</dbReference>
<dbReference type="Gene3D" id="1.10.533.10">
    <property type="entry name" value="Death Domain, Fas"/>
    <property type="match status" value="1"/>
</dbReference>
<dbReference type="Gene3D" id="3.40.50.300">
    <property type="entry name" value="P-loop containing nucleotide triphosphate hydrolases"/>
    <property type="match status" value="1"/>
</dbReference>
<dbReference type="InterPro" id="IPR011029">
    <property type="entry name" value="DEATH-like_dom_sf"/>
</dbReference>
<feature type="domain" description="Death" evidence="1">
    <location>
        <begin position="11"/>
        <end position="95"/>
    </location>
</feature>
<proteinExistence type="predicted"/>
<dbReference type="GO" id="GO:0043531">
    <property type="term" value="F:ADP binding"/>
    <property type="evidence" value="ECO:0007669"/>
    <property type="project" value="InterPro"/>
</dbReference>
<dbReference type="PROSITE" id="PS50017">
    <property type="entry name" value="DEATH_DOMAIN"/>
    <property type="match status" value="1"/>
</dbReference>
<dbReference type="Pfam" id="PF00931">
    <property type="entry name" value="NB-ARC"/>
    <property type="match status" value="1"/>
</dbReference>
<dbReference type="InterPro" id="IPR002182">
    <property type="entry name" value="NB-ARC"/>
</dbReference>
<sequence length="955" mass="110599">MNLEDTEHSDPPEWLRVAANQLGNKKRDVARALNLPNATIEDIEQDCRGNAQECSYKLLEAWYKNCSIDDKLNAFRRALCKCDLKDLANRLSPRQRMPSGSIKPISNITPNVKDYKDTQDLKRCMEHMEQTKFVALTGLSGSGKTEIAKAYWNRKKDLYDVGWLIPSESDQELRNSLLLFQERLKSFTVDPNQDLPDMLSQVNSEIKRDANRKFLLIFDDVTDSTQYVIQQGFPPSENISVIITTQTSHPYAIKESIQPINGFTEDEVLQFLEELQDRREMKIKLWEEMSHLPSALACAKFDINKLKRDIDHYLKGIKHKQVYRMMERRDRGILGNSYKKTPIEAHVQNVRTMLDELKADGLPKLCMVFKAMAFFDSKAIPVFILEDILRLVDPDADMPVESMIDELLNKMINRSYVTIFLEDGDMKHRLVDTHDLVQLATRFEVQETSDHLKSLEILMRVLLCYFAKDTRYMSYFKINTLLMPHVEMVLEHVHKLDLSFEMKIMEIAMFDILGYSHTQSGSREVAEQKLQTGVDLVYKSLNMEEADVDRDISIKLRRRSTGMQSEMRVDDNQVTDPDEFAHEKALFMYEKLETVCDRVSNKFVANTVLNADDVAQMKQKISKDKKFPKLLSQDRIDRKIYDELVQLGCCVPEEKIKSIYLPELYASVFYTYGRMYFYNKDKYQRNTMNTNMLISAIRLSSALCKVIEEKTGVVVFHSILTKRNALFYLLSENKNEMGKEKSSEEMLRNLYQGQREYENLSKLTDNNDWYQHGILKVTKNDRHHKCVCTEKVVFISTRILKMEKDPTKREEVIKKGLGKIKILQDEVDLQEQGSGPGRTLHRGSDFYVVSAEFYEAAGEKYMQEAHDNYKKATGRFKATNCSQWKKYGKACEGQMRTAKALNMKDVLKKAKEEGDTYNLKAPADAPYKQNISTLTAELEAQMKSLSIDSSELDME</sequence>
<evidence type="ECO:0000313" key="3">
    <source>
        <dbReference type="Proteomes" id="UP000749559"/>
    </source>
</evidence>
<comment type="caution">
    <text evidence="2">The sequence shown here is derived from an EMBL/GenBank/DDBJ whole genome shotgun (WGS) entry which is preliminary data.</text>
</comment>
<dbReference type="GO" id="GO:0007165">
    <property type="term" value="P:signal transduction"/>
    <property type="evidence" value="ECO:0007669"/>
    <property type="project" value="InterPro"/>
</dbReference>
<dbReference type="InterPro" id="IPR027417">
    <property type="entry name" value="P-loop_NTPase"/>
</dbReference>
<keyword evidence="3" id="KW-1185">Reference proteome</keyword>
<dbReference type="Proteomes" id="UP000749559">
    <property type="component" value="Unassembled WGS sequence"/>
</dbReference>
<gene>
    <name evidence="2" type="ORF">OFUS_LOCUS2527</name>
</gene>
<dbReference type="OrthoDB" id="6072189at2759"/>
<dbReference type="AlphaFoldDB" id="A0A8S4N372"/>
<protein>
    <recommendedName>
        <fullName evidence="1">Death domain-containing protein</fullName>
    </recommendedName>
</protein>
<organism evidence="2 3">
    <name type="scientific">Owenia fusiformis</name>
    <name type="common">Polychaete worm</name>
    <dbReference type="NCBI Taxonomy" id="6347"/>
    <lineage>
        <taxon>Eukaryota</taxon>
        <taxon>Metazoa</taxon>
        <taxon>Spiralia</taxon>
        <taxon>Lophotrochozoa</taxon>
        <taxon>Annelida</taxon>
        <taxon>Polychaeta</taxon>
        <taxon>Sedentaria</taxon>
        <taxon>Canalipalpata</taxon>
        <taxon>Sabellida</taxon>
        <taxon>Oweniida</taxon>
        <taxon>Oweniidae</taxon>
        <taxon>Owenia</taxon>
    </lineage>
</organism>
<name>A0A8S4N372_OWEFU</name>
<evidence type="ECO:0000313" key="2">
    <source>
        <dbReference type="EMBL" id="CAH1775193.1"/>
    </source>
</evidence>
<dbReference type="SUPFAM" id="SSF47986">
    <property type="entry name" value="DEATH domain"/>
    <property type="match status" value="1"/>
</dbReference>
<dbReference type="SUPFAM" id="SSF52540">
    <property type="entry name" value="P-loop containing nucleoside triphosphate hydrolases"/>
    <property type="match status" value="1"/>
</dbReference>
<dbReference type="CDD" id="cd01670">
    <property type="entry name" value="Death"/>
    <property type="match status" value="1"/>
</dbReference>
<dbReference type="Pfam" id="PF00531">
    <property type="entry name" value="Death"/>
    <property type="match status" value="1"/>
</dbReference>
<evidence type="ECO:0000259" key="1">
    <source>
        <dbReference type="PROSITE" id="PS50017"/>
    </source>
</evidence>
<dbReference type="EMBL" id="CAIIXF020000001">
    <property type="protein sequence ID" value="CAH1775193.1"/>
    <property type="molecule type" value="Genomic_DNA"/>
</dbReference>
<reference evidence="2" key="1">
    <citation type="submission" date="2022-03" db="EMBL/GenBank/DDBJ databases">
        <authorList>
            <person name="Martin C."/>
        </authorList>
    </citation>
    <scope>NUCLEOTIDE SEQUENCE</scope>
</reference>
<accession>A0A8S4N372</accession>